<feature type="region of interest" description="Disordered" evidence="2">
    <location>
        <begin position="23"/>
        <end position="52"/>
    </location>
</feature>
<dbReference type="AlphaFoldDB" id="A0A0U3QZF0"/>
<proteinExistence type="inferred from homology"/>
<evidence type="ECO:0000256" key="2">
    <source>
        <dbReference type="SAM" id="MobiDB-lite"/>
    </source>
</evidence>
<evidence type="ECO:0000256" key="1">
    <source>
        <dbReference type="ARBA" id="ARBA00008645"/>
    </source>
</evidence>
<evidence type="ECO:0000313" key="5">
    <source>
        <dbReference type="Proteomes" id="UP000065151"/>
    </source>
</evidence>
<accession>A0A0U3QZF0</accession>
<organism evidence="4">
    <name type="scientific">Pseudarthrobacter sulfonivorans</name>
    <dbReference type="NCBI Taxonomy" id="121292"/>
    <lineage>
        <taxon>Bacteria</taxon>
        <taxon>Bacillati</taxon>
        <taxon>Actinomycetota</taxon>
        <taxon>Actinomycetes</taxon>
        <taxon>Micrococcales</taxon>
        <taxon>Micrococcaceae</taxon>
        <taxon>Pseudarthrobacter</taxon>
    </lineage>
</organism>
<gene>
    <name evidence="4" type="ORF">AU252_14685</name>
</gene>
<evidence type="ECO:0000259" key="3">
    <source>
        <dbReference type="Pfam" id="PF05448"/>
    </source>
</evidence>
<feature type="compositionally biased region" description="Polar residues" evidence="2">
    <location>
        <begin position="33"/>
        <end position="43"/>
    </location>
</feature>
<dbReference type="InterPro" id="IPR008391">
    <property type="entry name" value="AXE1_dom"/>
</dbReference>
<dbReference type="Gene3D" id="3.40.50.1820">
    <property type="entry name" value="alpha/beta hydrolase"/>
    <property type="match status" value="1"/>
</dbReference>
<reference evidence="4 5" key="1">
    <citation type="submission" date="2015-12" db="EMBL/GenBank/DDBJ databases">
        <authorList>
            <person name="Shamseldin A."/>
            <person name="Moawad H."/>
            <person name="Abd El-Rahim W.M."/>
            <person name="Sadowsky M.J."/>
        </authorList>
    </citation>
    <scope>NUCLEOTIDE SEQUENCE [LARGE SCALE GENOMIC DNA]</scope>
    <source>
        <strain evidence="4 5">Ar51</strain>
    </source>
</reference>
<name>A0A0U3QZF0_9MICC</name>
<dbReference type="Pfam" id="PF05448">
    <property type="entry name" value="AXE1"/>
    <property type="match status" value="1"/>
</dbReference>
<dbReference type="InterPro" id="IPR050261">
    <property type="entry name" value="FrsA_esterase"/>
</dbReference>
<feature type="domain" description="Acetyl xylan esterase" evidence="3">
    <location>
        <begin position="265"/>
        <end position="311"/>
    </location>
</feature>
<dbReference type="STRING" id="121292.AU252_14685"/>
<dbReference type="KEGG" id="psul:AU252_14685"/>
<feature type="region of interest" description="Disordered" evidence="2">
    <location>
        <begin position="420"/>
        <end position="439"/>
    </location>
</feature>
<dbReference type="SUPFAM" id="SSF53474">
    <property type="entry name" value="alpha/beta-Hydrolases"/>
    <property type="match status" value="1"/>
</dbReference>
<evidence type="ECO:0000313" key="4">
    <source>
        <dbReference type="EMBL" id="ALV42236.1"/>
    </source>
</evidence>
<dbReference type="Proteomes" id="UP000065151">
    <property type="component" value="Chromosome"/>
</dbReference>
<dbReference type="EMBL" id="CP013747">
    <property type="protein sequence ID" value="ALV42236.1"/>
    <property type="molecule type" value="Genomic_DNA"/>
</dbReference>
<protein>
    <submittedName>
        <fullName evidence="4">Acetylesterase</fullName>
    </submittedName>
</protein>
<dbReference type="PANTHER" id="PTHR22946:SF8">
    <property type="entry name" value="ACETYL XYLAN ESTERASE DOMAIN-CONTAINING PROTEIN"/>
    <property type="match status" value="1"/>
</dbReference>
<dbReference type="InterPro" id="IPR029058">
    <property type="entry name" value="AB_hydrolase_fold"/>
</dbReference>
<sequence>MYSPLLVFEKAFSATGSLYPQFNIRPDPPRLQPSPSTRTTGRSVSKDSRPVRPSAIAGYENWPAYVRDRPRYQAATPAAQDLSDALGVPAVVPPTDVTVHWEETYDGVTTSQLSWQLGFGPRTTGWLLRPAGTSGPLPGVLALHCHGGNKFGGADRLVTLPESHPSAAEARAGHYGGRALATEVARQGFAVLAHDAFAWGSRRFDLSTPPWRTESALEARQSQWREAGVVPSDAELYNAAAGIHEDTVAKAAGLLGTSLAGMVAHDDLAALEILAGLPGVDAERLGCIGFSGGGGRALAMAVLSPRIRNYVVTCMMTTFQSLLPAYLDAHSWLLQTPGLWKLGDWPELTGRSGADGLLVQYALADELFPEEGMRDAHRILESLHSADSYTGAFWPGGHAFTAEMQNEAISYLSRTLGAAGPARPQPFAPSNPLATEDPR</sequence>
<dbReference type="PANTHER" id="PTHR22946">
    <property type="entry name" value="DIENELACTONE HYDROLASE DOMAIN-CONTAINING PROTEIN-RELATED"/>
    <property type="match status" value="1"/>
</dbReference>
<comment type="similarity">
    <text evidence="1">Belongs to the AB hydrolase superfamily.</text>
</comment>